<dbReference type="EMBL" id="JAGGNH010000007">
    <property type="protein sequence ID" value="KAJ0967655.1"/>
    <property type="molecule type" value="Genomic_DNA"/>
</dbReference>
<organism evidence="1 2">
    <name type="scientific">Dioscorea zingiberensis</name>
    <dbReference type="NCBI Taxonomy" id="325984"/>
    <lineage>
        <taxon>Eukaryota</taxon>
        <taxon>Viridiplantae</taxon>
        <taxon>Streptophyta</taxon>
        <taxon>Embryophyta</taxon>
        <taxon>Tracheophyta</taxon>
        <taxon>Spermatophyta</taxon>
        <taxon>Magnoliopsida</taxon>
        <taxon>Liliopsida</taxon>
        <taxon>Dioscoreales</taxon>
        <taxon>Dioscoreaceae</taxon>
        <taxon>Dioscorea</taxon>
    </lineage>
</organism>
<dbReference type="InterPro" id="IPR004158">
    <property type="entry name" value="DUF247_pln"/>
</dbReference>
<accession>A0A9D5C796</accession>
<name>A0A9D5C796_9LILI</name>
<comment type="caution">
    <text evidence="1">The sequence shown here is derived from an EMBL/GenBank/DDBJ whole genome shotgun (WGS) entry which is preliminary data.</text>
</comment>
<dbReference type="Pfam" id="PF03140">
    <property type="entry name" value="DUF247"/>
    <property type="match status" value="1"/>
</dbReference>
<sequence>MLADLHYGKAIPGHIPRVPPNIRNINRAVYDPKVLSIGPYHHGKPGLQAMEDHKKRYLREFLTCMPGELEKLEKLDSLIYSVRTLEEELLSLYSQPLNFERDDFIKMIVLDGCFILRLLIKIRVRLESEADAIFEVGYLLPLLRRDLLLLENQLPFFILEKLYELIPKPNSIQPFPTLKEIAFAYLTMKLSTDPVALNNLEAYHLLHLYDLILLPKPRDPLILELNQNAPSTMPRASKLKEAGIKITAKKADNFLEASFVEGKLQIPCLEIKDGSFASSGNMTVRRLSLDPYNNLWGSCMVLDGAFMD</sequence>
<dbReference type="Proteomes" id="UP001085076">
    <property type="component" value="Miscellaneous, Linkage group lg07"/>
</dbReference>
<gene>
    <name evidence="1" type="ORF">J5N97_024572</name>
</gene>
<dbReference type="PANTHER" id="PTHR31170">
    <property type="entry name" value="BNAC04G53230D PROTEIN"/>
    <property type="match status" value="1"/>
</dbReference>
<evidence type="ECO:0000313" key="2">
    <source>
        <dbReference type="Proteomes" id="UP001085076"/>
    </source>
</evidence>
<dbReference type="PANTHER" id="PTHR31170:SF25">
    <property type="entry name" value="BNAA09G04570D PROTEIN"/>
    <property type="match status" value="1"/>
</dbReference>
<dbReference type="OrthoDB" id="785554at2759"/>
<reference evidence="1" key="2">
    <citation type="journal article" date="2022" name="Hortic Res">
        <title>The genome of Dioscorea zingiberensis sheds light on the biosynthesis, origin and evolution of the medicinally important diosgenin saponins.</title>
        <authorList>
            <person name="Li Y."/>
            <person name="Tan C."/>
            <person name="Li Z."/>
            <person name="Guo J."/>
            <person name="Li S."/>
            <person name="Chen X."/>
            <person name="Wang C."/>
            <person name="Dai X."/>
            <person name="Yang H."/>
            <person name="Song W."/>
            <person name="Hou L."/>
            <person name="Xu J."/>
            <person name="Tong Z."/>
            <person name="Xu A."/>
            <person name="Yuan X."/>
            <person name="Wang W."/>
            <person name="Yang Q."/>
            <person name="Chen L."/>
            <person name="Sun Z."/>
            <person name="Wang K."/>
            <person name="Pan B."/>
            <person name="Chen J."/>
            <person name="Bao Y."/>
            <person name="Liu F."/>
            <person name="Qi X."/>
            <person name="Gang D.R."/>
            <person name="Wen J."/>
            <person name="Li J."/>
        </authorList>
    </citation>
    <scope>NUCLEOTIDE SEQUENCE</scope>
    <source>
        <strain evidence="1">Dzin_1.0</strain>
    </source>
</reference>
<protein>
    <submittedName>
        <fullName evidence="1">Uncharacterized protein</fullName>
    </submittedName>
</protein>
<keyword evidence="2" id="KW-1185">Reference proteome</keyword>
<evidence type="ECO:0000313" key="1">
    <source>
        <dbReference type="EMBL" id="KAJ0967655.1"/>
    </source>
</evidence>
<reference evidence="1" key="1">
    <citation type="submission" date="2021-03" db="EMBL/GenBank/DDBJ databases">
        <authorList>
            <person name="Li Z."/>
            <person name="Yang C."/>
        </authorList>
    </citation>
    <scope>NUCLEOTIDE SEQUENCE</scope>
    <source>
        <strain evidence="1">Dzin_1.0</strain>
        <tissue evidence="1">Leaf</tissue>
    </source>
</reference>
<proteinExistence type="predicted"/>
<dbReference type="AlphaFoldDB" id="A0A9D5C796"/>